<feature type="domain" description="Acyl-CoA oxidase/dehydrogenase middle" evidence="7">
    <location>
        <begin position="119"/>
        <end position="213"/>
    </location>
</feature>
<evidence type="ECO:0000259" key="7">
    <source>
        <dbReference type="Pfam" id="PF02770"/>
    </source>
</evidence>
<dbReference type="InterPro" id="IPR013786">
    <property type="entry name" value="AcylCoA_DH/ox_N"/>
</dbReference>
<evidence type="ECO:0000313" key="9">
    <source>
        <dbReference type="EMBL" id="CAA9444879.1"/>
    </source>
</evidence>
<dbReference type="EMBL" id="CADCVF010000007">
    <property type="protein sequence ID" value="CAA9444879.1"/>
    <property type="molecule type" value="Genomic_DNA"/>
</dbReference>
<evidence type="ECO:0000259" key="6">
    <source>
        <dbReference type="Pfam" id="PF00441"/>
    </source>
</evidence>
<dbReference type="PANTHER" id="PTHR43884">
    <property type="entry name" value="ACYL-COA DEHYDROGENASE"/>
    <property type="match status" value="1"/>
</dbReference>
<dbReference type="PIRSF" id="PIRSF016578">
    <property type="entry name" value="HsaA"/>
    <property type="match status" value="1"/>
</dbReference>
<comment type="cofactor">
    <cofactor evidence="1 5">
        <name>FAD</name>
        <dbReference type="ChEBI" id="CHEBI:57692"/>
    </cofactor>
</comment>
<dbReference type="InterPro" id="IPR009100">
    <property type="entry name" value="AcylCoA_DH/oxidase_NM_dom_sf"/>
</dbReference>
<dbReference type="GO" id="GO:0016937">
    <property type="term" value="F:short-chain fatty acyl-CoA dehydrogenase activity"/>
    <property type="evidence" value="ECO:0007669"/>
    <property type="project" value="UniProtKB-EC"/>
</dbReference>
<dbReference type="GO" id="GO:0050660">
    <property type="term" value="F:flavin adenine dinucleotide binding"/>
    <property type="evidence" value="ECO:0007669"/>
    <property type="project" value="InterPro"/>
</dbReference>
<dbReference type="AlphaFoldDB" id="A0A6J4QKP2"/>
<evidence type="ECO:0000259" key="8">
    <source>
        <dbReference type="Pfam" id="PF02771"/>
    </source>
</evidence>
<accession>A0A6J4QKP2</accession>
<gene>
    <name evidence="9" type="ORF">AVDCRST_MAG58-303</name>
</gene>
<sequence length="383" mass="41419">MYRLNEEQTAVIEEVRRVADESIAPHAADVDAQGRFPREAVDALAQAGLLGLTIPVEYGGMGHGIRVACAALDEIAQRCASTAMIYLMHVCGCSCYVAHPQAVEDTLRQVARGAHLTTLAWSEKGSRSHFWAPVNQEAQNNGRIVLNAKKSWVTSAGEAEGYVVSTRTAGGEEPTDTTLYLLLKEDEGFTVSDRWNGLGMRGNASAPMTLEDCQIPSERALCEPSDGFRTMLEVVLPWFNLGNAAVSVGIAEAATSSTQSHLTSARLEHLDSRLCDLPTLRARLAKMRVETDRARAHLTSVIEAVENPDQNTVLLVLESKVAAAETAREVAEIGMQACGGAAFSRHLSMERNFRDVHAASVMAPTSDVLYDFIGKALCGMDLF</sequence>
<dbReference type="Pfam" id="PF00441">
    <property type="entry name" value="Acyl-CoA_dh_1"/>
    <property type="match status" value="1"/>
</dbReference>
<evidence type="ECO:0000256" key="5">
    <source>
        <dbReference type="RuleBase" id="RU362125"/>
    </source>
</evidence>
<organism evidence="9">
    <name type="scientific">uncultured Rubrobacteraceae bacterium</name>
    <dbReference type="NCBI Taxonomy" id="349277"/>
    <lineage>
        <taxon>Bacteria</taxon>
        <taxon>Bacillati</taxon>
        <taxon>Actinomycetota</taxon>
        <taxon>Rubrobacteria</taxon>
        <taxon>Rubrobacterales</taxon>
        <taxon>Rubrobacteraceae</taxon>
        <taxon>environmental samples</taxon>
    </lineage>
</organism>
<dbReference type="Gene3D" id="2.40.110.10">
    <property type="entry name" value="Butyryl-CoA Dehydrogenase, subunit A, domain 2"/>
    <property type="match status" value="1"/>
</dbReference>
<dbReference type="Gene3D" id="1.20.140.10">
    <property type="entry name" value="Butyryl-CoA Dehydrogenase, subunit A, domain 3"/>
    <property type="match status" value="1"/>
</dbReference>
<dbReference type="Gene3D" id="1.10.540.10">
    <property type="entry name" value="Acyl-CoA dehydrogenase/oxidase, N-terminal domain"/>
    <property type="match status" value="1"/>
</dbReference>
<dbReference type="InterPro" id="IPR036250">
    <property type="entry name" value="AcylCo_DH-like_C"/>
</dbReference>
<keyword evidence="5 9" id="KW-0560">Oxidoreductase</keyword>
<dbReference type="PANTHER" id="PTHR43884:SF12">
    <property type="entry name" value="ISOVALERYL-COA DEHYDROGENASE, MITOCHONDRIAL-RELATED"/>
    <property type="match status" value="1"/>
</dbReference>
<protein>
    <submittedName>
        <fullName evidence="9">Acyl-CoA dehydrogenase, Mycobacterial subgroup FadE16</fullName>
        <ecNumber evidence="9">1.3.8.1</ecNumber>
    </submittedName>
</protein>
<dbReference type="Pfam" id="PF02771">
    <property type="entry name" value="Acyl-CoA_dh_N"/>
    <property type="match status" value="1"/>
</dbReference>
<dbReference type="SUPFAM" id="SSF47203">
    <property type="entry name" value="Acyl-CoA dehydrogenase C-terminal domain-like"/>
    <property type="match status" value="1"/>
</dbReference>
<dbReference type="EC" id="1.3.8.1" evidence="9"/>
<evidence type="ECO:0000256" key="4">
    <source>
        <dbReference type="ARBA" id="ARBA00022827"/>
    </source>
</evidence>
<keyword evidence="4 5" id="KW-0274">FAD</keyword>
<feature type="domain" description="Acyl-CoA dehydrogenase/oxidase C-terminal" evidence="6">
    <location>
        <begin position="226"/>
        <end position="377"/>
    </location>
</feature>
<dbReference type="InterPro" id="IPR046373">
    <property type="entry name" value="Acyl-CoA_Oxase/DH_mid-dom_sf"/>
</dbReference>
<evidence type="ECO:0000256" key="3">
    <source>
        <dbReference type="ARBA" id="ARBA00022630"/>
    </source>
</evidence>
<feature type="domain" description="Acyl-CoA dehydrogenase/oxidase N-terminal" evidence="8">
    <location>
        <begin position="5"/>
        <end position="95"/>
    </location>
</feature>
<dbReference type="InterPro" id="IPR009075">
    <property type="entry name" value="AcylCo_DH/oxidase_C"/>
</dbReference>
<name>A0A6J4QKP2_9ACTN</name>
<dbReference type="InterPro" id="IPR006091">
    <property type="entry name" value="Acyl-CoA_Oxase/DH_mid-dom"/>
</dbReference>
<reference evidence="9" key="1">
    <citation type="submission" date="2020-02" db="EMBL/GenBank/DDBJ databases">
        <authorList>
            <person name="Meier V. D."/>
        </authorList>
    </citation>
    <scope>NUCLEOTIDE SEQUENCE</scope>
    <source>
        <strain evidence="9">AVDCRST_MAG58</strain>
    </source>
</reference>
<evidence type="ECO:0000256" key="1">
    <source>
        <dbReference type="ARBA" id="ARBA00001974"/>
    </source>
</evidence>
<dbReference type="SUPFAM" id="SSF56645">
    <property type="entry name" value="Acyl-CoA dehydrogenase NM domain-like"/>
    <property type="match status" value="1"/>
</dbReference>
<dbReference type="Pfam" id="PF02770">
    <property type="entry name" value="Acyl-CoA_dh_M"/>
    <property type="match status" value="1"/>
</dbReference>
<proteinExistence type="inferred from homology"/>
<evidence type="ECO:0000256" key="2">
    <source>
        <dbReference type="ARBA" id="ARBA00009347"/>
    </source>
</evidence>
<dbReference type="InterPro" id="IPR037069">
    <property type="entry name" value="AcylCoA_DH/ox_N_sf"/>
</dbReference>
<comment type="similarity">
    <text evidence="2 5">Belongs to the acyl-CoA dehydrogenase family.</text>
</comment>
<keyword evidence="3 5" id="KW-0285">Flavoprotein</keyword>